<evidence type="ECO:0000313" key="1">
    <source>
        <dbReference type="EMBL" id="KAH3880336.1"/>
    </source>
</evidence>
<dbReference type="Proteomes" id="UP000828390">
    <property type="component" value="Unassembled WGS sequence"/>
</dbReference>
<dbReference type="EMBL" id="JAIWYP010000001">
    <property type="protein sequence ID" value="KAH3880336.1"/>
    <property type="molecule type" value="Genomic_DNA"/>
</dbReference>
<organism evidence="1 2">
    <name type="scientific">Dreissena polymorpha</name>
    <name type="common">Zebra mussel</name>
    <name type="synonym">Mytilus polymorpha</name>
    <dbReference type="NCBI Taxonomy" id="45954"/>
    <lineage>
        <taxon>Eukaryota</taxon>
        <taxon>Metazoa</taxon>
        <taxon>Spiralia</taxon>
        <taxon>Lophotrochozoa</taxon>
        <taxon>Mollusca</taxon>
        <taxon>Bivalvia</taxon>
        <taxon>Autobranchia</taxon>
        <taxon>Heteroconchia</taxon>
        <taxon>Euheterodonta</taxon>
        <taxon>Imparidentia</taxon>
        <taxon>Neoheterodontei</taxon>
        <taxon>Myida</taxon>
        <taxon>Dreissenoidea</taxon>
        <taxon>Dreissenidae</taxon>
        <taxon>Dreissena</taxon>
    </lineage>
</organism>
<protein>
    <submittedName>
        <fullName evidence="1">Uncharacterized protein</fullName>
    </submittedName>
</protein>
<comment type="caution">
    <text evidence="1">The sequence shown here is derived from an EMBL/GenBank/DDBJ whole genome shotgun (WGS) entry which is preliminary data.</text>
</comment>
<keyword evidence="2" id="KW-1185">Reference proteome</keyword>
<gene>
    <name evidence="1" type="ORF">DPMN_004249</name>
</gene>
<accession>A0A9D4RSU3</accession>
<reference evidence="1" key="2">
    <citation type="submission" date="2020-11" db="EMBL/GenBank/DDBJ databases">
        <authorList>
            <person name="McCartney M.A."/>
            <person name="Auch B."/>
            <person name="Kono T."/>
            <person name="Mallez S."/>
            <person name="Becker A."/>
            <person name="Gohl D.M."/>
            <person name="Silverstein K.A.T."/>
            <person name="Koren S."/>
            <person name="Bechman K.B."/>
            <person name="Herman A."/>
            <person name="Abrahante J.E."/>
            <person name="Garbe J."/>
        </authorList>
    </citation>
    <scope>NUCLEOTIDE SEQUENCE</scope>
    <source>
        <strain evidence="1">Duluth1</strain>
        <tissue evidence="1">Whole animal</tissue>
    </source>
</reference>
<proteinExistence type="predicted"/>
<name>A0A9D4RSU3_DREPO</name>
<evidence type="ECO:0000313" key="2">
    <source>
        <dbReference type="Proteomes" id="UP000828390"/>
    </source>
</evidence>
<sequence>MDLSGIPEPKMDWGSSNLPEAWLHFKDHVDLISRVPSRISQRRKSAHIYDCGLVREDKKYTKRGILHRMKTKI</sequence>
<dbReference type="AlphaFoldDB" id="A0A9D4RSU3"/>
<reference evidence="1" key="1">
    <citation type="journal article" date="2019" name="bioRxiv">
        <title>The Genome of the Zebra Mussel, Dreissena polymorpha: A Resource for Invasive Species Research.</title>
        <authorList>
            <person name="McCartney M.A."/>
            <person name="Auch B."/>
            <person name="Kono T."/>
            <person name="Mallez S."/>
            <person name="Zhang Y."/>
            <person name="Obille A."/>
            <person name="Becker A."/>
            <person name="Abrahante J.E."/>
            <person name="Garbe J."/>
            <person name="Badalamenti J.P."/>
            <person name="Herman A."/>
            <person name="Mangelson H."/>
            <person name="Liachko I."/>
            <person name="Sullivan S."/>
            <person name="Sone E.D."/>
            <person name="Koren S."/>
            <person name="Silverstein K.A.T."/>
            <person name="Beckman K.B."/>
            <person name="Gohl D.M."/>
        </authorList>
    </citation>
    <scope>NUCLEOTIDE SEQUENCE</scope>
    <source>
        <strain evidence="1">Duluth1</strain>
        <tissue evidence="1">Whole animal</tissue>
    </source>
</reference>